<accession>A0A1I5SA23</accession>
<dbReference type="Pfam" id="PF01370">
    <property type="entry name" value="Epimerase"/>
    <property type="match status" value="1"/>
</dbReference>
<protein>
    <submittedName>
        <fullName evidence="2">NAD dependent epimerase/dehydratase family protein</fullName>
    </submittedName>
</protein>
<dbReference type="STRING" id="1523247.SAMN05660464_3882"/>
<dbReference type="InterPro" id="IPR001509">
    <property type="entry name" value="Epimerase_deHydtase"/>
</dbReference>
<dbReference type="Proteomes" id="UP000198857">
    <property type="component" value="Unassembled WGS sequence"/>
</dbReference>
<proteinExistence type="predicted"/>
<name>A0A1I5SA23_9ACTN</name>
<dbReference type="InterPro" id="IPR036291">
    <property type="entry name" value="NAD(P)-bd_dom_sf"/>
</dbReference>
<dbReference type="AlphaFoldDB" id="A0A1I5SA23"/>
<sequence>MTTTLVTGATGTLGALTVARLRAAGHDVRALSRRNGPGLTTGDLLTGAGIAEAVASPCGW</sequence>
<evidence type="ECO:0000259" key="1">
    <source>
        <dbReference type="Pfam" id="PF01370"/>
    </source>
</evidence>
<dbReference type="RefSeq" id="WP_136697328.1">
    <property type="nucleotide sequence ID" value="NZ_FOWQ01000007.1"/>
</dbReference>
<keyword evidence="3" id="KW-1185">Reference proteome</keyword>
<dbReference type="Gene3D" id="3.40.50.720">
    <property type="entry name" value="NAD(P)-binding Rossmann-like Domain"/>
    <property type="match status" value="1"/>
</dbReference>
<dbReference type="EMBL" id="FOWQ01000007">
    <property type="protein sequence ID" value="SFP67604.1"/>
    <property type="molecule type" value="Genomic_DNA"/>
</dbReference>
<evidence type="ECO:0000313" key="3">
    <source>
        <dbReference type="Proteomes" id="UP000198857"/>
    </source>
</evidence>
<evidence type="ECO:0000313" key="2">
    <source>
        <dbReference type="EMBL" id="SFP67604.1"/>
    </source>
</evidence>
<reference evidence="3" key="1">
    <citation type="submission" date="2016-10" db="EMBL/GenBank/DDBJ databases">
        <authorList>
            <person name="Varghese N."/>
            <person name="Submissions S."/>
        </authorList>
    </citation>
    <scope>NUCLEOTIDE SEQUENCE [LARGE SCALE GENOMIC DNA]</scope>
    <source>
        <strain evidence="3">DSM 44208</strain>
    </source>
</reference>
<feature type="domain" description="NAD-dependent epimerase/dehydratase" evidence="1">
    <location>
        <begin position="5"/>
        <end position="54"/>
    </location>
</feature>
<organism evidence="2 3">
    <name type="scientific">Geodermatophilus dictyosporus</name>
    <dbReference type="NCBI Taxonomy" id="1523247"/>
    <lineage>
        <taxon>Bacteria</taxon>
        <taxon>Bacillati</taxon>
        <taxon>Actinomycetota</taxon>
        <taxon>Actinomycetes</taxon>
        <taxon>Geodermatophilales</taxon>
        <taxon>Geodermatophilaceae</taxon>
        <taxon>Geodermatophilus</taxon>
    </lineage>
</organism>
<dbReference type="SUPFAM" id="SSF51735">
    <property type="entry name" value="NAD(P)-binding Rossmann-fold domains"/>
    <property type="match status" value="1"/>
</dbReference>
<gene>
    <name evidence="2" type="ORF">SAMN05660464_3882</name>
</gene>